<dbReference type="Gene3D" id="1.10.10.60">
    <property type="entry name" value="Homeodomain-like"/>
    <property type="match status" value="1"/>
</dbReference>
<evidence type="ECO:0000259" key="5">
    <source>
        <dbReference type="PROSITE" id="PS50977"/>
    </source>
</evidence>
<dbReference type="KEGG" id="ima:PO878_16575"/>
<dbReference type="PANTHER" id="PTHR30055">
    <property type="entry name" value="HTH-TYPE TRANSCRIPTIONAL REGULATOR RUTR"/>
    <property type="match status" value="1"/>
</dbReference>
<feature type="domain" description="HTH tetR-type" evidence="5">
    <location>
        <begin position="2"/>
        <end position="62"/>
    </location>
</feature>
<keyword evidence="1" id="KW-0805">Transcription regulation</keyword>
<dbReference type="Gene3D" id="1.10.357.10">
    <property type="entry name" value="Tetracycline Repressor, domain 2"/>
    <property type="match status" value="1"/>
</dbReference>
<dbReference type="InterPro" id="IPR041490">
    <property type="entry name" value="KstR2_TetR_C"/>
</dbReference>
<dbReference type="InterPro" id="IPR050109">
    <property type="entry name" value="HTH-type_TetR-like_transc_reg"/>
</dbReference>
<evidence type="ECO:0000256" key="1">
    <source>
        <dbReference type="ARBA" id="ARBA00023015"/>
    </source>
</evidence>
<dbReference type="SUPFAM" id="SSF48498">
    <property type="entry name" value="Tetracyclin repressor-like, C-terminal domain"/>
    <property type="match status" value="1"/>
</dbReference>
<dbReference type="Pfam" id="PF17932">
    <property type="entry name" value="TetR_C_24"/>
    <property type="match status" value="1"/>
</dbReference>
<keyword evidence="3" id="KW-0804">Transcription</keyword>
<dbReference type="GO" id="GO:0000976">
    <property type="term" value="F:transcription cis-regulatory region binding"/>
    <property type="evidence" value="ECO:0007669"/>
    <property type="project" value="TreeGrafter"/>
</dbReference>
<dbReference type="Proteomes" id="UP001216390">
    <property type="component" value="Chromosome"/>
</dbReference>
<dbReference type="RefSeq" id="WP_272735642.1">
    <property type="nucleotide sequence ID" value="NZ_CP116942.1"/>
</dbReference>
<accession>A0AAE9Y4H8</accession>
<feature type="DNA-binding region" description="H-T-H motif" evidence="4">
    <location>
        <begin position="25"/>
        <end position="44"/>
    </location>
</feature>
<sequence length="200" mass="21659">MSTRRAEIVDVAKDLFAARGYAATSMRDIALASDLLAGSLYSHFRSKAHILELVLLPFFDQLIPGQRAALEAGSTGAEEVEDMLRRVLAVCAAHDAELTILHYDWAHLAEIDELAEVVARSSETLELWEQALARGQADGSLRSEVGIPTAVRIITSSIHGVLDRRRFGTLADDAPRDVDALADEVVASLVSGLRTTPARV</sequence>
<dbReference type="Pfam" id="PF00440">
    <property type="entry name" value="TetR_N"/>
    <property type="match status" value="1"/>
</dbReference>
<organism evidence="6 7">
    <name type="scientific">Iamia majanohamensis</name>
    <dbReference type="NCBI Taxonomy" id="467976"/>
    <lineage>
        <taxon>Bacteria</taxon>
        <taxon>Bacillati</taxon>
        <taxon>Actinomycetota</taxon>
        <taxon>Acidimicrobiia</taxon>
        <taxon>Acidimicrobiales</taxon>
        <taxon>Iamiaceae</taxon>
        <taxon>Iamia</taxon>
    </lineage>
</organism>
<dbReference type="InterPro" id="IPR001647">
    <property type="entry name" value="HTH_TetR"/>
</dbReference>
<dbReference type="GO" id="GO:0003700">
    <property type="term" value="F:DNA-binding transcription factor activity"/>
    <property type="evidence" value="ECO:0007669"/>
    <property type="project" value="TreeGrafter"/>
</dbReference>
<keyword evidence="2 4" id="KW-0238">DNA-binding</keyword>
<keyword evidence="7" id="KW-1185">Reference proteome</keyword>
<proteinExistence type="predicted"/>
<dbReference type="InterPro" id="IPR036271">
    <property type="entry name" value="Tet_transcr_reg_TetR-rel_C_sf"/>
</dbReference>
<protein>
    <submittedName>
        <fullName evidence="6">TetR/AcrR family transcriptional regulator</fullName>
    </submittedName>
</protein>
<dbReference type="PANTHER" id="PTHR30055:SF234">
    <property type="entry name" value="HTH-TYPE TRANSCRIPTIONAL REGULATOR BETI"/>
    <property type="match status" value="1"/>
</dbReference>
<reference evidence="6" key="1">
    <citation type="submission" date="2023-01" db="EMBL/GenBank/DDBJ databases">
        <title>The diversity of Class Acidimicrobiia in South China Sea sediment environments and the proposal of Iamia marina sp. nov., a novel species of the genus Iamia.</title>
        <authorList>
            <person name="He Y."/>
            <person name="Tian X."/>
        </authorList>
    </citation>
    <scope>NUCLEOTIDE SEQUENCE</scope>
    <source>
        <strain evidence="6">DSM 19957</strain>
    </source>
</reference>
<evidence type="ECO:0000313" key="7">
    <source>
        <dbReference type="Proteomes" id="UP001216390"/>
    </source>
</evidence>
<gene>
    <name evidence="6" type="ORF">PO878_16575</name>
</gene>
<evidence type="ECO:0000256" key="2">
    <source>
        <dbReference type="ARBA" id="ARBA00023125"/>
    </source>
</evidence>
<dbReference type="PRINTS" id="PR00455">
    <property type="entry name" value="HTHTETR"/>
</dbReference>
<evidence type="ECO:0000313" key="6">
    <source>
        <dbReference type="EMBL" id="WCO66117.1"/>
    </source>
</evidence>
<dbReference type="PROSITE" id="PS50977">
    <property type="entry name" value="HTH_TETR_2"/>
    <property type="match status" value="1"/>
</dbReference>
<dbReference type="SUPFAM" id="SSF46689">
    <property type="entry name" value="Homeodomain-like"/>
    <property type="match status" value="1"/>
</dbReference>
<dbReference type="InterPro" id="IPR009057">
    <property type="entry name" value="Homeodomain-like_sf"/>
</dbReference>
<dbReference type="AlphaFoldDB" id="A0AAE9Y4H8"/>
<name>A0AAE9Y4H8_9ACTN</name>
<dbReference type="EMBL" id="CP116942">
    <property type="protein sequence ID" value="WCO66117.1"/>
    <property type="molecule type" value="Genomic_DNA"/>
</dbReference>
<evidence type="ECO:0000256" key="3">
    <source>
        <dbReference type="ARBA" id="ARBA00023163"/>
    </source>
</evidence>
<evidence type="ECO:0000256" key="4">
    <source>
        <dbReference type="PROSITE-ProRule" id="PRU00335"/>
    </source>
</evidence>